<feature type="compositionally biased region" description="Polar residues" evidence="1">
    <location>
        <begin position="65"/>
        <end position="76"/>
    </location>
</feature>
<dbReference type="Proteomes" id="UP000807306">
    <property type="component" value="Unassembled WGS sequence"/>
</dbReference>
<keyword evidence="3" id="KW-1185">Reference proteome</keyword>
<evidence type="ECO:0000313" key="3">
    <source>
        <dbReference type="Proteomes" id="UP000807306"/>
    </source>
</evidence>
<feature type="region of interest" description="Disordered" evidence="1">
    <location>
        <begin position="150"/>
        <end position="173"/>
    </location>
</feature>
<feature type="region of interest" description="Disordered" evidence="1">
    <location>
        <begin position="51"/>
        <end position="79"/>
    </location>
</feature>
<reference evidence="2" key="1">
    <citation type="submission" date="2020-11" db="EMBL/GenBank/DDBJ databases">
        <authorList>
            <consortium name="DOE Joint Genome Institute"/>
            <person name="Ahrendt S."/>
            <person name="Riley R."/>
            <person name="Andreopoulos W."/>
            <person name="Labutti K."/>
            <person name="Pangilinan J."/>
            <person name="Ruiz-Duenas F.J."/>
            <person name="Barrasa J.M."/>
            <person name="Sanchez-Garcia M."/>
            <person name="Camarero S."/>
            <person name="Miyauchi S."/>
            <person name="Serrano A."/>
            <person name="Linde D."/>
            <person name="Babiker R."/>
            <person name="Drula E."/>
            <person name="Ayuso-Fernandez I."/>
            <person name="Pacheco R."/>
            <person name="Padilla G."/>
            <person name="Ferreira P."/>
            <person name="Barriuso J."/>
            <person name="Kellner H."/>
            <person name="Castanera R."/>
            <person name="Alfaro M."/>
            <person name="Ramirez L."/>
            <person name="Pisabarro A.G."/>
            <person name="Kuo A."/>
            <person name="Tritt A."/>
            <person name="Lipzen A."/>
            <person name="He G."/>
            <person name="Yan M."/>
            <person name="Ng V."/>
            <person name="Cullen D."/>
            <person name="Martin F."/>
            <person name="Rosso M.-N."/>
            <person name="Henrissat B."/>
            <person name="Hibbett D."/>
            <person name="Martinez A.T."/>
            <person name="Grigoriev I.V."/>
        </authorList>
    </citation>
    <scope>NUCLEOTIDE SEQUENCE</scope>
    <source>
        <strain evidence="2">CBS 506.95</strain>
    </source>
</reference>
<feature type="compositionally biased region" description="Polar residues" evidence="1">
    <location>
        <begin position="95"/>
        <end position="120"/>
    </location>
</feature>
<comment type="caution">
    <text evidence="2">The sequence shown here is derived from an EMBL/GenBank/DDBJ whole genome shotgun (WGS) entry which is preliminary data.</text>
</comment>
<evidence type="ECO:0000313" key="2">
    <source>
        <dbReference type="EMBL" id="KAF9521430.1"/>
    </source>
</evidence>
<protein>
    <submittedName>
        <fullName evidence="2">Uncharacterized protein</fullName>
    </submittedName>
</protein>
<accession>A0A9P6BD96</accession>
<feature type="compositionally biased region" description="Low complexity" evidence="1">
    <location>
        <begin position="51"/>
        <end position="64"/>
    </location>
</feature>
<name>A0A9P6BD96_9AGAR</name>
<feature type="compositionally biased region" description="Polar residues" evidence="1">
    <location>
        <begin position="161"/>
        <end position="173"/>
    </location>
</feature>
<evidence type="ECO:0000256" key="1">
    <source>
        <dbReference type="SAM" id="MobiDB-lite"/>
    </source>
</evidence>
<feature type="region of interest" description="Disordered" evidence="1">
    <location>
        <begin position="95"/>
        <end position="122"/>
    </location>
</feature>
<feature type="region of interest" description="Disordered" evidence="1">
    <location>
        <begin position="1"/>
        <end position="33"/>
    </location>
</feature>
<dbReference type="EMBL" id="MU158067">
    <property type="protein sequence ID" value="KAF9521430.1"/>
    <property type="molecule type" value="Genomic_DNA"/>
</dbReference>
<gene>
    <name evidence="2" type="ORF">CPB83DRAFT_279441</name>
</gene>
<sequence length="248" mass="25038">MNDSNPAKLSDNTDTSVQTPLGNGPTRTPSSIGSLGAAYATISKNTVIQHNSANTASSTGSTVSDSNAPASQQRSPSRAADAGALIIAAMAQQNTVSPSTVLSETDAGSVSRQPSPSQPAATGALVPVTTAQPNTQGVTLNEFQQTAQDNIPLSPNEHESVNGSRGSQFGNSVSKETQALKQNLTPQIGAASLTGSLDQIATPQTGGAPSMRQPAYAAQDSGNIQGLATEGFPPDAMLETSMASSGLM</sequence>
<proteinExistence type="predicted"/>
<organism evidence="2 3">
    <name type="scientific">Crepidotus variabilis</name>
    <dbReference type="NCBI Taxonomy" id="179855"/>
    <lineage>
        <taxon>Eukaryota</taxon>
        <taxon>Fungi</taxon>
        <taxon>Dikarya</taxon>
        <taxon>Basidiomycota</taxon>
        <taxon>Agaricomycotina</taxon>
        <taxon>Agaricomycetes</taxon>
        <taxon>Agaricomycetidae</taxon>
        <taxon>Agaricales</taxon>
        <taxon>Agaricineae</taxon>
        <taxon>Crepidotaceae</taxon>
        <taxon>Crepidotus</taxon>
    </lineage>
</organism>
<dbReference type="AlphaFoldDB" id="A0A9P6BD96"/>
<feature type="region of interest" description="Disordered" evidence="1">
    <location>
        <begin position="199"/>
        <end position="233"/>
    </location>
</feature>